<proteinExistence type="predicted"/>
<evidence type="ECO:0000256" key="1">
    <source>
        <dbReference type="SAM" id="Coils"/>
    </source>
</evidence>
<keyword evidence="3" id="KW-0472">Membrane</keyword>
<sequence>MKLHNKKSVLHAAPHSHPPRKKTPIITQWLYIIFLIGICLYVLYFVWKQAFTIQTAGVIETQSFSIKSPYSGLLTSFAPEHGQQISRGDIIGMVSPLETCEPEDNTKDERALRYRIQDAKFDLQLLIDEHQIDQREYERLQTQDRKLKRALEVNAPLNNESDKLRLKLAKQQAEINVEKAKVKALEARYHELTALPPTIEPARCRPRAIVANQSGTVAAVPATQGDAVKAGETILTLMPDNPKLTLTAYLEVSEFNDLVVGDTLSIILPDESHSSGRVVQIASSATGRHDLEYDNYRPVLPQLKVTLVPTDVTEAQKWVRFDKFQVLVEGVE</sequence>
<keyword evidence="3" id="KW-0812">Transmembrane</keyword>
<comment type="caution">
    <text evidence="4">The sequence shown here is derived from an EMBL/GenBank/DDBJ whole genome shotgun (WGS) entry which is preliminary data.</text>
</comment>
<dbReference type="PANTHER" id="PTHR30469">
    <property type="entry name" value="MULTIDRUG RESISTANCE PROTEIN MDTA"/>
    <property type="match status" value="1"/>
</dbReference>
<dbReference type="RefSeq" id="WP_265618495.1">
    <property type="nucleotide sequence ID" value="NZ_JAPFRD010000012.1"/>
</dbReference>
<accession>A0ABT3PA73</accession>
<keyword evidence="1" id="KW-0175">Coiled coil</keyword>
<feature type="region of interest" description="Disordered" evidence="2">
    <location>
        <begin position="1"/>
        <end position="20"/>
    </location>
</feature>
<protein>
    <submittedName>
        <fullName evidence="4">Biotin/lipoyl-binding protein</fullName>
    </submittedName>
</protein>
<keyword evidence="3" id="KW-1133">Transmembrane helix</keyword>
<feature type="transmembrane region" description="Helical" evidence="3">
    <location>
        <begin position="29"/>
        <end position="47"/>
    </location>
</feature>
<dbReference type="Gene3D" id="2.40.50.100">
    <property type="match status" value="1"/>
</dbReference>
<dbReference type="EMBL" id="JAPFRD010000012">
    <property type="protein sequence ID" value="MCW8109653.1"/>
    <property type="molecule type" value="Genomic_DNA"/>
</dbReference>
<evidence type="ECO:0000313" key="4">
    <source>
        <dbReference type="EMBL" id="MCW8109653.1"/>
    </source>
</evidence>
<dbReference type="Proteomes" id="UP001142810">
    <property type="component" value="Unassembled WGS sequence"/>
</dbReference>
<feature type="coiled-coil region" evidence="1">
    <location>
        <begin position="123"/>
        <end position="195"/>
    </location>
</feature>
<organism evidence="4 5">
    <name type="scientific">Alteromonas aquimaris</name>
    <dbReference type="NCBI Taxonomy" id="2998417"/>
    <lineage>
        <taxon>Bacteria</taxon>
        <taxon>Pseudomonadati</taxon>
        <taxon>Pseudomonadota</taxon>
        <taxon>Gammaproteobacteria</taxon>
        <taxon>Alteromonadales</taxon>
        <taxon>Alteromonadaceae</taxon>
        <taxon>Alteromonas/Salinimonas group</taxon>
        <taxon>Alteromonas</taxon>
    </lineage>
</organism>
<name>A0ABT3PA73_9ALTE</name>
<gene>
    <name evidence="4" type="ORF">OPS25_14175</name>
</gene>
<evidence type="ECO:0000256" key="2">
    <source>
        <dbReference type="SAM" id="MobiDB-lite"/>
    </source>
</evidence>
<reference evidence="4" key="1">
    <citation type="submission" date="2022-11" db="EMBL/GenBank/DDBJ databases">
        <title>Alteromonas sp. nov., isolated from sea water of the Qingdao.</title>
        <authorList>
            <person name="Wang Q."/>
        </authorList>
    </citation>
    <scope>NUCLEOTIDE SEQUENCE</scope>
    <source>
        <strain evidence="4">ASW11-7</strain>
    </source>
</reference>
<keyword evidence="5" id="KW-1185">Reference proteome</keyword>
<evidence type="ECO:0000256" key="3">
    <source>
        <dbReference type="SAM" id="Phobius"/>
    </source>
</evidence>
<evidence type="ECO:0000313" key="5">
    <source>
        <dbReference type="Proteomes" id="UP001142810"/>
    </source>
</evidence>